<feature type="compositionally biased region" description="Polar residues" evidence="1">
    <location>
        <begin position="10"/>
        <end position="24"/>
    </location>
</feature>
<dbReference type="EMBL" id="CM000646">
    <property type="protein sequence ID" value="EED89879.1"/>
    <property type="molecule type" value="Genomic_DNA"/>
</dbReference>
<name>B8C9L5_THAPS</name>
<dbReference type="GeneID" id="7445924"/>
<dbReference type="eggNOG" id="ENOG502T694">
    <property type="taxonomic scope" value="Eukaryota"/>
</dbReference>
<gene>
    <name evidence="2" type="ORF">THAPSDRAFT_8480</name>
</gene>
<dbReference type="RefSeq" id="XP_002292683.1">
    <property type="nucleotide sequence ID" value="XM_002292647.1"/>
</dbReference>
<sequence length="995" mass="110592">MFGRRIKLSSALSISPVGGSNNGRANPPPSPVPVLIQRLIILHDGLMPLPNSSSNDVTSDADSHSADDEGGEGEENGGTLRTTSDDETHHSNEPKRQPGTIRRRRNPQALLNEDASLEEHGEFILYYYDHSLYSQRKGGRISAHPTSSKMGRGCSDKNDDDEGRTSLPQRRASFGEESCDGREKVPDRHATQEAVQFAGLCRALRSLPIALRPQPSSHESDGTCDEEDVTEAETDVVHLSDSTLVFVPLELEGDIIAIAQIPRSANRRTDSSSKQHQHIQQRSCIGYGADPTAIRDAVRRIHAMFSLVCGGGIHRRLLRIAHLESSEDWALGTDGSGEVEEEGDTEDGEKGVKKLSVSSSFSRKITTEDDSDENVGDNTNASYNNISDYRYGGMEELFHLRREHRQSSNPSDRFGGLQRNRWASNSNSHELFNDIANNIGHNDCQRRIEKLLEVLPISLLRVDLTRFYDDWVGRLQGLCEVIEGGVGRCVVEMVPAPTRPISGGGEFAPTRGQHPPVAPSAFVSLAAAEMMKSLMSDERYSKGSSQLLGMSFFHQNRLVVSELSSMNKPHRKMGKLVLPSEIPCLMLEYFRYHQKREVELKRKAFIVDTAQTQSASNALDRLMSNLSVGGAPNTNAKYTSQATPYRADAMNVSRSIVTSGYCSPPQLSLEDMHRQSDTLSVTELGCKIWLPRIHHPLLFGNDENVETHAALYEQGEFSFILFFCLHLTNEKKGGSCILVRMARELGEYNGTDETEESSTSDIAADARSFSEMMYLLSNVLSEFCEKYASHDPDAMSTVMAPIKEVASNSVFVGEAGMDIICIDRDEGSFVLLSHHDLASRDFQRSSAAPTANGMKGLFGIGSKIKQTCERENESSVFYRPSPYTNLMDCRHKLAAHLPLDVMIAFDDMFNEIGRLTRRRNVLDLAMSDEETVNEEVLRNDSIELCTFLPQGWVYGRANGSHELFVLLDTKKFVTISDVQKAVNRVRERIFNEKLL</sequence>
<dbReference type="KEGG" id="tps:THAPSDRAFT_8480"/>
<reference evidence="2 3" key="2">
    <citation type="journal article" date="2008" name="Nature">
        <title>The Phaeodactylum genome reveals the evolutionary history of diatom genomes.</title>
        <authorList>
            <person name="Bowler C."/>
            <person name="Allen A.E."/>
            <person name="Badger J.H."/>
            <person name="Grimwood J."/>
            <person name="Jabbari K."/>
            <person name="Kuo A."/>
            <person name="Maheswari U."/>
            <person name="Martens C."/>
            <person name="Maumus F."/>
            <person name="Otillar R.P."/>
            <person name="Rayko E."/>
            <person name="Salamov A."/>
            <person name="Vandepoele K."/>
            <person name="Beszteri B."/>
            <person name="Gruber A."/>
            <person name="Heijde M."/>
            <person name="Katinka M."/>
            <person name="Mock T."/>
            <person name="Valentin K."/>
            <person name="Verret F."/>
            <person name="Berges J.A."/>
            <person name="Brownlee C."/>
            <person name="Cadoret J.P."/>
            <person name="Chiovitti A."/>
            <person name="Choi C.J."/>
            <person name="Coesel S."/>
            <person name="De Martino A."/>
            <person name="Detter J.C."/>
            <person name="Durkin C."/>
            <person name="Falciatore A."/>
            <person name="Fournet J."/>
            <person name="Haruta M."/>
            <person name="Huysman M.J."/>
            <person name="Jenkins B.D."/>
            <person name="Jiroutova K."/>
            <person name="Jorgensen R.E."/>
            <person name="Joubert Y."/>
            <person name="Kaplan A."/>
            <person name="Kroger N."/>
            <person name="Kroth P.G."/>
            <person name="La Roche J."/>
            <person name="Lindquist E."/>
            <person name="Lommer M."/>
            <person name="Martin-Jezequel V."/>
            <person name="Lopez P.J."/>
            <person name="Lucas S."/>
            <person name="Mangogna M."/>
            <person name="McGinnis K."/>
            <person name="Medlin L.K."/>
            <person name="Montsant A."/>
            <person name="Oudot-Le Secq M.P."/>
            <person name="Napoli C."/>
            <person name="Obornik M."/>
            <person name="Parker M.S."/>
            <person name="Petit J.L."/>
            <person name="Porcel B.M."/>
            <person name="Poulsen N."/>
            <person name="Robison M."/>
            <person name="Rychlewski L."/>
            <person name="Rynearson T.A."/>
            <person name="Schmutz J."/>
            <person name="Shapiro H."/>
            <person name="Siaut M."/>
            <person name="Stanley M."/>
            <person name="Sussman M.R."/>
            <person name="Taylor A.R."/>
            <person name="Vardi A."/>
            <person name="von Dassow P."/>
            <person name="Vyverman W."/>
            <person name="Willis A."/>
            <person name="Wyrwicz L.S."/>
            <person name="Rokhsar D.S."/>
            <person name="Weissenbach J."/>
            <person name="Armbrust E.V."/>
            <person name="Green B.R."/>
            <person name="Van de Peer Y."/>
            <person name="Grigoriev I.V."/>
        </authorList>
    </citation>
    <scope>NUCLEOTIDE SEQUENCE [LARGE SCALE GENOMIC DNA]</scope>
    <source>
        <strain evidence="2 3">CCMP1335</strain>
    </source>
</reference>
<organism evidence="2 3">
    <name type="scientific">Thalassiosira pseudonana</name>
    <name type="common">Marine diatom</name>
    <name type="synonym">Cyclotella nana</name>
    <dbReference type="NCBI Taxonomy" id="35128"/>
    <lineage>
        <taxon>Eukaryota</taxon>
        <taxon>Sar</taxon>
        <taxon>Stramenopiles</taxon>
        <taxon>Ochrophyta</taxon>
        <taxon>Bacillariophyta</taxon>
        <taxon>Coscinodiscophyceae</taxon>
        <taxon>Thalassiosirophycidae</taxon>
        <taxon>Thalassiosirales</taxon>
        <taxon>Thalassiosiraceae</taxon>
        <taxon>Thalassiosira</taxon>
    </lineage>
</organism>
<accession>B8C9L5</accession>
<dbReference type="Proteomes" id="UP000001449">
    <property type="component" value="Chromosome 10"/>
</dbReference>
<feature type="compositionally biased region" description="Basic and acidic residues" evidence="1">
    <location>
        <begin position="83"/>
        <end position="96"/>
    </location>
</feature>
<dbReference type="AlphaFoldDB" id="B8C9L5"/>
<protein>
    <submittedName>
        <fullName evidence="2">Uncharacterized protein</fullName>
    </submittedName>
</protein>
<keyword evidence="3" id="KW-1185">Reference proteome</keyword>
<feature type="region of interest" description="Disordered" evidence="1">
    <location>
        <begin position="50"/>
        <end position="107"/>
    </location>
</feature>
<evidence type="ECO:0000313" key="2">
    <source>
        <dbReference type="EMBL" id="EED89879.1"/>
    </source>
</evidence>
<dbReference type="PaxDb" id="35128-Thaps8480"/>
<reference evidence="2 3" key="1">
    <citation type="journal article" date="2004" name="Science">
        <title>The genome of the diatom Thalassiosira pseudonana: ecology, evolution, and metabolism.</title>
        <authorList>
            <person name="Armbrust E.V."/>
            <person name="Berges J.A."/>
            <person name="Bowler C."/>
            <person name="Green B.R."/>
            <person name="Martinez D."/>
            <person name="Putnam N.H."/>
            <person name="Zhou S."/>
            <person name="Allen A.E."/>
            <person name="Apt K.E."/>
            <person name="Bechner M."/>
            <person name="Brzezinski M.A."/>
            <person name="Chaal B.K."/>
            <person name="Chiovitti A."/>
            <person name="Davis A.K."/>
            <person name="Demarest M.S."/>
            <person name="Detter J.C."/>
            <person name="Glavina T."/>
            <person name="Goodstein D."/>
            <person name="Hadi M.Z."/>
            <person name="Hellsten U."/>
            <person name="Hildebrand M."/>
            <person name="Jenkins B.D."/>
            <person name="Jurka J."/>
            <person name="Kapitonov V.V."/>
            <person name="Kroger N."/>
            <person name="Lau W.W."/>
            <person name="Lane T.W."/>
            <person name="Larimer F.W."/>
            <person name="Lippmeier J.C."/>
            <person name="Lucas S."/>
            <person name="Medina M."/>
            <person name="Montsant A."/>
            <person name="Obornik M."/>
            <person name="Parker M.S."/>
            <person name="Palenik B."/>
            <person name="Pazour G.J."/>
            <person name="Richardson P.M."/>
            <person name="Rynearson T.A."/>
            <person name="Saito M.A."/>
            <person name="Schwartz D.C."/>
            <person name="Thamatrakoln K."/>
            <person name="Valentin K."/>
            <person name="Vardi A."/>
            <person name="Wilkerson F.P."/>
            <person name="Rokhsar D.S."/>
        </authorList>
    </citation>
    <scope>NUCLEOTIDE SEQUENCE [LARGE SCALE GENOMIC DNA]</scope>
    <source>
        <strain evidence="2 3">CCMP1335</strain>
    </source>
</reference>
<feature type="region of interest" description="Disordered" evidence="1">
    <location>
        <begin position="330"/>
        <end position="380"/>
    </location>
</feature>
<feature type="region of interest" description="Disordered" evidence="1">
    <location>
        <begin position="138"/>
        <end position="187"/>
    </location>
</feature>
<dbReference type="OMA" id="LHEFANM"/>
<evidence type="ECO:0000256" key="1">
    <source>
        <dbReference type="SAM" id="MobiDB-lite"/>
    </source>
</evidence>
<feature type="compositionally biased region" description="Acidic residues" evidence="1">
    <location>
        <begin position="337"/>
        <end position="347"/>
    </location>
</feature>
<dbReference type="InParanoid" id="B8C9L5"/>
<dbReference type="HOGENOM" id="CLU_300832_0_0_1"/>
<evidence type="ECO:0000313" key="3">
    <source>
        <dbReference type="Proteomes" id="UP000001449"/>
    </source>
</evidence>
<proteinExistence type="predicted"/>
<feature type="region of interest" description="Disordered" evidence="1">
    <location>
        <begin position="1"/>
        <end position="30"/>
    </location>
</feature>
<feature type="compositionally biased region" description="Polar residues" evidence="1">
    <location>
        <begin position="50"/>
        <end position="60"/>
    </location>
</feature>